<reference evidence="3" key="1">
    <citation type="journal article" date="2019" name="Int. J. Syst. Evol. Microbiol.">
        <title>The Global Catalogue of Microorganisms (GCM) 10K type strain sequencing project: providing services to taxonomists for standard genome sequencing and annotation.</title>
        <authorList>
            <consortium name="The Broad Institute Genomics Platform"/>
            <consortium name="The Broad Institute Genome Sequencing Center for Infectious Disease"/>
            <person name="Wu L."/>
            <person name="Ma J."/>
        </authorList>
    </citation>
    <scope>NUCLEOTIDE SEQUENCE [LARGE SCALE GENOMIC DNA]</scope>
    <source>
        <strain evidence="3">JCM 16022</strain>
    </source>
</reference>
<gene>
    <name evidence="2" type="ORF">GCM10009844_38910</name>
</gene>
<proteinExistence type="predicted"/>
<sequence length="165" mass="17354">MAVGWRRSTTVTVLVFGVAAMPLAGCSDASRRASAPPSHPAPTGFASCNDLAPQRADGFVVIGSDWSGEQHAYGEEATVFACVYPPAGGVVRLVVSGQAIHVHPLRERVSAFPSGVVPFRVRVDPGGSGDIDVRQDMTRGSYSAASGPTIESGDDGWRFIWDDSH</sequence>
<feature type="signal peptide" evidence="1">
    <location>
        <begin position="1"/>
        <end position="24"/>
    </location>
</feature>
<dbReference type="EMBL" id="BAAAQR010000014">
    <property type="protein sequence ID" value="GAA2153848.1"/>
    <property type="molecule type" value="Genomic_DNA"/>
</dbReference>
<feature type="chain" id="PRO_5045392078" evidence="1">
    <location>
        <begin position="25"/>
        <end position="165"/>
    </location>
</feature>
<dbReference type="Proteomes" id="UP001501771">
    <property type="component" value="Unassembled WGS sequence"/>
</dbReference>
<evidence type="ECO:0000256" key="1">
    <source>
        <dbReference type="SAM" id="SignalP"/>
    </source>
</evidence>
<evidence type="ECO:0000313" key="2">
    <source>
        <dbReference type="EMBL" id="GAA2153848.1"/>
    </source>
</evidence>
<accession>A0ABP5LTU9</accession>
<keyword evidence="3" id="KW-1185">Reference proteome</keyword>
<protein>
    <submittedName>
        <fullName evidence="2">Uncharacterized protein</fullName>
    </submittedName>
</protein>
<organism evidence="2 3">
    <name type="scientific">Nocardioides koreensis</name>
    <dbReference type="NCBI Taxonomy" id="433651"/>
    <lineage>
        <taxon>Bacteria</taxon>
        <taxon>Bacillati</taxon>
        <taxon>Actinomycetota</taxon>
        <taxon>Actinomycetes</taxon>
        <taxon>Propionibacteriales</taxon>
        <taxon>Nocardioidaceae</taxon>
        <taxon>Nocardioides</taxon>
    </lineage>
</organism>
<evidence type="ECO:0000313" key="3">
    <source>
        <dbReference type="Proteomes" id="UP001501771"/>
    </source>
</evidence>
<name>A0ABP5LTU9_9ACTN</name>
<comment type="caution">
    <text evidence="2">The sequence shown here is derived from an EMBL/GenBank/DDBJ whole genome shotgun (WGS) entry which is preliminary data.</text>
</comment>
<keyword evidence="1" id="KW-0732">Signal</keyword>